<evidence type="ECO:0000313" key="2">
    <source>
        <dbReference type="Proteomes" id="UP000014523"/>
    </source>
</evidence>
<sequence length="29" mass="3489">MSSLNQIEKQKTSSYELVFCYELDVLYRT</sequence>
<name>A0A829HL36_9GAMM</name>
<accession>A0A829HL36</accession>
<organism evidence="1 2">
    <name type="scientific">Acinetobacter gyllenbergii CIP 110306 = MTCC 11365</name>
    <dbReference type="NCBI Taxonomy" id="1217657"/>
    <lineage>
        <taxon>Bacteria</taxon>
        <taxon>Pseudomonadati</taxon>
        <taxon>Pseudomonadota</taxon>
        <taxon>Gammaproteobacteria</taxon>
        <taxon>Moraxellales</taxon>
        <taxon>Moraxellaceae</taxon>
        <taxon>Acinetobacter</taxon>
    </lineage>
</organism>
<gene>
    <name evidence="1" type="ORF">F957_00279</name>
</gene>
<dbReference type="EMBL" id="ATGG01000004">
    <property type="protein sequence ID" value="EPF93310.1"/>
    <property type="molecule type" value="Genomic_DNA"/>
</dbReference>
<reference evidence="1 2" key="1">
    <citation type="submission" date="2013-06" db="EMBL/GenBank/DDBJ databases">
        <title>The Genome Sequence of Acinetobacter gyllenbergii CIP 110306.</title>
        <authorList>
            <consortium name="The Broad Institute Genome Sequencing Platform"/>
            <consortium name="The Broad Institute Genome Sequencing Center for Infectious Disease"/>
            <person name="Cerqueira G."/>
            <person name="Feldgarden M."/>
            <person name="Courvalin P."/>
            <person name="Perichon B."/>
            <person name="Grillot-Courvalin C."/>
            <person name="Clermont D."/>
            <person name="Rocha E."/>
            <person name="Yoon E.-J."/>
            <person name="Nemec A."/>
            <person name="Young S.K."/>
            <person name="Zeng Q."/>
            <person name="Gargeya S."/>
            <person name="Fitzgerald M."/>
            <person name="Abouelleil A."/>
            <person name="Alvarado L."/>
            <person name="Berlin A.M."/>
            <person name="Chapman S.B."/>
            <person name="Dewar J."/>
            <person name="Goldberg J."/>
            <person name="Griggs A."/>
            <person name="Gujja S."/>
            <person name="Hansen M."/>
            <person name="Howarth C."/>
            <person name="Imamovic A."/>
            <person name="Larimer J."/>
            <person name="McCowan C."/>
            <person name="Murphy C."/>
            <person name="Pearson M."/>
            <person name="Priest M."/>
            <person name="Roberts A."/>
            <person name="Saif S."/>
            <person name="Shea T."/>
            <person name="Sykes S."/>
            <person name="Wortman J."/>
            <person name="Nusbaum C."/>
            <person name="Birren B."/>
        </authorList>
    </citation>
    <scope>NUCLEOTIDE SEQUENCE [LARGE SCALE GENOMIC DNA]</scope>
    <source>
        <strain evidence="1 2">CIP 110306</strain>
    </source>
</reference>
<dbReference type="Proteomes" id="UP000014523">
    <property type="component" value="Unassembled WGS sequence"/>
</dbReference>
<proteinExistence type="predicted"/>
<evidence type="ECO:0000313" key="1">
    <source>
        <dbReference type="EMBL" id="EPF93310.1"/>
    </source>
</evidence>
<protein>
    <submittedName>
        <fullName evidence="1">Uncharacterized protein</fullName>
    </submittedName>
</protein>
<dbReference type="AlphaFoldDB" id="A0A829HL36"/>
<keyword evidence="2" id="KW-1185">Reference proteome</keyword>
<comment type="caution">
    <text evidence="1">The sequence shown here is derived from an EMBL/GenBank/DDBJ whole genome shotgun (WGS) entry which is preliminary data.</text>
</comment>